<accession>A0A3Q9GGR0</accession>
<protein>
    <submittedName>
        <fullName evidence="4">Copper transporter</fullName>
    </submittedName>
</protein>
<evidence type="ECO:0000256" key="1">
    <source>
        <dbReference type="SAM" id="Coils"/>
    </source>
</evidence>
<feature type="coiled-coil region" evidence="1">
    <location>
        <begin position="42"/>
        <end position="69"/>
    </location>
</feature>
<evidence type="ECO:0000256" key="3">
    <source>
        <dbReference type="SAM" id="Phobius"/>
    </source>
</evidence>
<dbReference type="InterPro" id="IPR021522">
    <property type="entry name" value="MctB"/>
</dbReference>
<dbReference type="GO" id="GO:0055070">
    <property type="term" value="P:copper ion homeostasis"/>
    <property type="evidence" value="ECO:0007669"/>
    <property type="project" value="InterPro"/>
</dbReference>
<gene>
    <name evidence="4" type="ORF">EBQ10_01795</name>
</gene>
<keyword evidence="3" id="KW-1133">Transmembrane helix</keyword>
<keyword evidence="1" id="KW-0175">Coiled coil</keyword>
<evidence type="ECO:0000256" key="2">
    <source>
        <dbReference type="SAM" id="MobiDB-lite"/>
    </source>
</evidence>
<reference evidence="4 5" key="1">
    <citation type="submission" date="2018-11" db="EMBL/GenBank/DDBJ databases">
        <title>Multidrug-resistant genes are associated with an 42-kb island TGI1 carrying a complex class 1 integron in a Trueperella pyogenes.</title>
        <authorList>
            <person name="Dong W."/>
        </authorList>
    </citation>
    <scope>NUCLEOTIDE SEQUENCE [LARGE SCALE GENOMIC DNA]</scope>
    <source>
        <strain evidence="4 5">TP4</strain>
    </source>
</reference>
<dbReference type="Pfam" id="PF11382">
    <property type="entry name" value="MctB"/>
    <property type="match status" value="1"/>
</dbReference>
<dbReference type="GO" id="GO:0016020">
    <property type="term" value="C:membrane"/>
    <property type="evidence" value="ECO:0007669"/>
    <property type="project" value="InterPro"/>
</dbReference>
<dbReference type="AlphaFoldDB" id="A0A3Q9GGR0"/>
<proteinExistence type="predicted"/>
<dbReference type="Proteomes" id="UP000275951">
    <property type="component" value="Chromosome"/>
</dbReference>
<organism evidence="4 5">
    <name type="scientific">Trueperella pyogenes</name>
    <dbReference type="NCBI Taxonomy" id="1661"/>
    <lineage>
        <taxon>Bacteria</taxon>
        <taxon>Bacillati</taxon>
        <taxon>Actinomycetota</taxon>
        <taxon>Actinomycetes</taxon>
        <taxon>Actinomycetales</taxon>
        <taxon>Actinomycetaceae</taxon>
        <taxon>Trueperella</taxon>
    </lineage>
</organism>
<feature type="region of interest" description="Disordered" evidence="2">
    <location>
        <begin position="306"/>
        <end position="345"/>
    </location>
</feature>
<dbReference type="EMBL" id="CP033905">
    <property type="protein sequence ID" value="AZR06149.1"/>
    <property type="molecule type" value="Genomic_DNA"/>
</dbReference>
<sequence length="345" mass="35184">MVVDFRYHLVSLISVFFALAIGIILGAGPLQNSIGNVLQGQVADLRVTNENLKKKNADLTDAVAAQDRAFDDLAPSLVGGKLSGRKVAVVVFPGVKDANVADSRAKLELAGAKVTGQATITEAWTAASTTAFRSTFADQIRTYVPGAAADSDANTVLAQALDLLLREGTTQHATLAGLLTGTDKPMLSVDGLTDGADVVVAFAADSEPSTSSTPDPEAVAQQKYTTSTLAALVTELGTRGPAVAAGSANSDGDVVRVVRDAGGPVSTVDSIDRVIGHINVALAAASELKDQLVHFGLDAGAQGLIGTRSLTPPAEIPTPTPVPTQAPSQAPEEGNDAADPDTSNA</sequence>
<keyword evidence="3" id="KW-0812">Transmembrane</keyword>
<evidence type="ECO:0000313" key="4">
    <source>
        <dbReference type="EMBL" id="AZR06149.1"/>
    </source>
</evidence>
<evidence type="ECO:0000313" key="5">
    <source>
        <dbReference type="Proteomes" id="UP000275951"/>
    </source>
</evidence>
<keyword evidence="3" id="KW-0472">Membrane</keyword>
<name>A0A3Q9GGR0_9ACTO</name>
<feature type="transmembrane region" description="Helical" evidence="3">
    <location>
        <begin position="7"/>
        <end position="28"/>
    </location>
</feature>
<feature type="compositionally biased region" description="Pro residues" evidence="2">
    <location>
        <begin position="314"/>
        <end position="324"/>
    </location>
</feature>